<protein>
    <recommendedName>
        <fullName evidence="1">DUF4168 domain-containing protein</fullName>
    </recommendedName>
</protein>
<proteinExistence type="predicted"/>
<organism evidence="2 3">
    <name type="scientific">Acidithiobacillus caldus (strain ATCC 51756 / DSM 8584 / KU)</name>
    <dbReference type="NCBI Taxonomy" id="637389"/>
    <lineage>
        <taxon>Bacteria</taxon>
        <taxon>Pseudomonadati</taxon>
        <taxon>Pseudomonadota</taxon>
        <taxon>Acidithiobacillia</taxon>
        <taxon>Acidithiobacillales</taxon>
        <taxon>Acidithiobacillaceae</taxon>
        <taxon>Acidithiobacillus</taxon>
    </lineage>
</organism>
<dbReference type="GeneID" id="92930280"/>
<reference evidence="2 3" key="1">
    <citation type="journal article" date="2009" name="J. Bacteriol.">
        <title>Draft genome sequence of the extremely acidophilic bacterium Acidithiobacillus caldus ATCC 51756 reveals metabolic versatility in the genus Acidithiobacillus.</title>
        <authorList>
            <person name="Valdes J."/>
            <person name="Quatrini R."/>
            <person name="Hallberg K."/>
            <person name="Dopson M."/>
            <person name="Valenzuela P.D."/>
            <person name="Holmes D.S."/>
        </authorList>
    </citation>
    <scope>NUCLEOTIDE SEQUENCE [LARGE SCALE GENOMIC DNA]</scope>
    <source>
        <strain evidence="3">ATCC 51756 / DSM 8584 / KU</strain>
    </source>
</reference>
<dbReference type="AlphaFoldDB" id="A0A059ZW03"/>
<name>A0A059ZW03_ACICK</name>
<dbReference type="HOGENOM" id="CLU_1954833_0_0_6"/>
<evidence type="ECO:0000313" key="3">
    <source>
        <dbReference type="Proteomes" id="UP000005522"/>
    </source>
</evidence>
<evidence type="ECO:0000259" key="1">
    <source>
        <dbReference type="Pfam" id="PF13767"/>
    </source>
</evidence>
<dbReference type="EMBL" id="CP005986">
    <property type="protein sequence ID" value="AIA54151.1"/>
    <property type="molecule type" value="Genomic_DNA"/>
</dbReference>
<dbReference type="Proteomes" id="UP000005522">
    <property type="component" value="Chromosome"/>
</dbReference>
<evidence type="ECO:0000313" key="2">
    <source>
        <dbReference type="EMBL" id="AIA54151.1"/>
    </source>
</evidence>
<feature type="domain" description="DUF4168" evidence="1">
    <location>
        <begin position="46"/>
        <end position="123"/>
    </location>
</feature>
<dbReference type="RefSeq" id="WP_004867361.1">
    <property type="nucleotide sequence ID" value="NZ_CP005986.1"/>
</dbReference>
<dbReference type="Pfam" id="PF13767">
    <property type="entry name" value="DUF4168"/>
    <property type="match status" value="1"/>
</dbReference>
<accession>A0A059ZW03</accession>
<sequence>MKHRISTQHSQRAAHGTSRIGGLILAAGTCLLLANGAFAAPTPQLSPAQLHDFAGAVKELQGLNNQVHQEAMNPKLTPAQKEKLKNEYMAKTNAILAQHHLTAQRYTELLQETQRDPAFAKEVEGAMH</sequence>
<gene>
    <name evidence="2" type="ORF">Acaty_c0260</name>
</gene>
<dbReference type="KEGG" id="acz:Acaty_c0260"/>
<dbReference type="eggNOG" id="ENOG5031FES">
    <property type="taxonomic scope" value="Bacteria"/>
</dbReference>
<dbReference type="InterPro" id="IPR025433">
    <property type="entry name" value="DUF4168"/>
</dbReference>